<dbReference type="RefSeq" id="WP_345972722.1">
    <property type="nucleotide sequence ID" value="NZ_CP147920.1"/>
</dbReference>
<organism evidence="2 3">
    <name type="scientific">Sulfurimonas diazotrophicus</name>
    <dbReference type="NCBI Taxonomy" id="3131939"/>
    <lineage>
        <taxon>Bacteria</taxon>
        <taxon>Pseudomonadati</taxon>
        <taxon>Campylobacterota</taxon>
        <taxon>Epsilonproteobacteria</taxon>
        <taxon>Campylobacterales</taxon>
        <taxon>Sulfurimonadaceae</taxon>
        <taxon>Sulfurimonas</taxon>
    </lineage>
</organism>
<sequence>MTERITHMFDVVAAQGHGSVWTVLFIGFCFGAVILWSRLDKFEKMAGFMIFEDTLAPRMAMMTVALSGVGFYALVQGGVAEYQVKPTLLGGLLVGAVLFGMGLVILGKCPSAFFVSVSEGRVDALVGVIGGMVGGAVFTLTFPRIKQLMGPDLGAIRLSDVLGGYELTIVLLLSLTLFVVALLIPTVDYHDPADENPKR</sequence>
<reference evidence="2 3" key="1">
    <citation type="submission" date="2024-03" db="EMBL/GenBank/DDBJ databases">
        <title>Sulfurimonas sp. HSL3-1.</title>
        <authorList>
            <person name="Wang S."/>
        </authorList>
    </citation>
    <scope>NUCLEOTIDE SEQUENCE [LARGE SCALE GENOMIC DNA]</scope>
    <source>
        <strain evidence="2 3">HSL3-1</strain>
    </source>
</reference>
<protein>
    <submittedName>
        <fullName evidence="2">YeeE/YedE thiosulfate transporter family protein</fullName>
    </submittedName>
</protein>
<proteinExistence type="predicted"/>
<feature type="transmembrane region" description="Helical" evidence="1">
    <location>
        <begin position="164"/>
        <end position="184"/>
    </location>
</feature>
<keyword evidence="1" id="KW-0812">Transmembrane</keyword>
<keyword evidence="1" id="KW-1133">Transmembrane helix</keyword>
<dbReference type="Pfam" id="PF04143">
    <property type="entry name" value="Sulf_transp"/>
    <property type="match status" value="1"/>
</dbReference>
<feature type="transmembrane region" description="Helical" evidence="1">
    <location>
        <begin position="125"/>
        <end position="143"/>
    </location>
</feature>
<name>A0ABZ3H9I0_9BACT</name>
<evidence type="ECO:0000313" key="3">
    <source>
        <dbReference type="Proteomes" id="UP001447842"/>
    </source>
</evidence>
<dbReference type="EMBL" id="CP147920">
    <property type="protein sequence ID" value="XAU15138.1"/>
    <property type="molecule type" value="Genomic_DNA"/>
</dbReference>
<dbReference type="InterPro" id="IPR007272">
    <property type="entry name" value="Sulf_transp_TsuA/YedE"/>
</dbReference>
<accession>A0ABZ3H9I0</accession>
<dbReference type="Proteomes" id="UP001447842">
    <property type="component" value="Chromosome"/>
</dbReference>
<keyword evidence="3" id="KW-1185">Reference proteome</keyword>
<evidence type="ECO:0000256" key="1">
    <source>
        <dbReference type="SAM" id="Phobius"/>
    </source>
</evidence>
<feature type="transmembrane region" description="Helical" evidence="1">
    <location>
        <begin position="59"/>
        <end position="75"/>
    </location>
</feature>
<feature type="transmembrane region" description="Helical" evidence="1">
    <location>
        <begin position="20"/>
        <end position="39"/>
    </location>
</feature>
<evidence type="ECO:0000313" key="2">
    <source>
        <dbReference type="EMBL" id="XAU15138.1"/>
    </source>
</evidence>
<feature type="transmembrane region" description="Helical" evidence="1">
    <location>
        <begin position="87"/>
        <end position="105"/>
    </location>
</feature>
<keyword evidence="1" id="KW-0472">Membrane</keyword>
<gene>
    <name evidence="2" type="ORF">WCY31_00195</name>
</gene>